<proteinExistence type="predicted"/>
<feature type="non-terminal residue" evidence="1">
    <location>
        <position position="1"/>
    </location>
</feature>
<gene>
    <name evidence="1" type="ORF">CEXT_177841</name>
</gene>
<protein>
    <submittedName>
        <fullName evidence="1">Uncharacterized protein</fullName>
    </submittedName>
</protein>
<comment type="caution">
    <text evidence="1">The sequence shown here is derived from an EMBL/GenBank/DDBJ whole genome shotgun (WGS) entry which is preliminary data.</text>
</comment>
<name>A0AAV4W7F3_CAEEX</name>
<reference evidence="1 2" key="1">
    <citation type="submission" date="2021-06" db="EMBL/GenBank/DDBJ databases">
        <title>Caerostris extrusa draft genome.</title>
        <authorList>
            <person name="Kono N."/>
            <person name="Arakawa K."/>
        </authorList>
    </citation>
    <scope>NUCLEOTIDE SEQUENCE [LARGE SCALE GENOMIC DNA]</scope>
</reference>
<dbReference type="EMBL" id="BPLR01015804">
    <property type="protein sequence ID" value="GIY78820.1"/>
    <property type="molecule type" value="Genomic_DNA"/>
</dbReference>
<evidence type="ECO:0000313" key="1">
    <source>
        <dbReference type="EMBL" id="GIY78820.1"/>
    </source>
</evidence>
<accession>A0AAV4W7F3</accession>
<sequence>FSQNPVALIPVLKFVYSLKRPPTKLYNKVMAASLTLLLYLITRDRHLNESEDPGDPLS</sequence>
<evidence type="ECO:0000313" key="2">
    <source>
        <dbReference type="Proteomes" id="UP001054945"/>
    </source>
</evidence>
<dbReference type="AlphaFoldDB" id="A0AAV4W7F3"/>
<keyword evidence="2" id="KW-1185">Reference proteome</keyword>
<dbReference type="Proteomes" id="UP001054945">
    <property type="component" value="Unassembled WGS sequence"/>
</dbReference>
<organism evidence="1 2">
    <name type="scientific">Caerostris extrusa</name>
    <name type="common">Bark spider</name>
    <name type="synonym">Caerostris bankana</name>
    <dbReference type="NCBI Taxonomy" id="172846"/>
    <lineage>
        <taxon>Eukaryota</taxon>
        <taxon>Metazoa</taxon>
        <taxon>Ecdysozoa</taxon>
        <taxon>Arthropoda</taxon>
        <taxon>Chelicerata</taxon>
        <taxon>Arachnida</taxon>
        <taxon>Araneae</taxon>
        <taxon>Araneomorphae</taxon>
        <taxon>Entelegynae</taxon>
        <taxon>Araneoidea</taxon>
        <taxon>Araneidae</taxon>
        <taxon>Caerostris</taxon>
    </lineage>
</organism>